<dbReference type="Proteomes" id="UP000694400">
    <property type="component" value="Chromosome 9"/>
</dbReference>
<dbReference type="PROSITE" id="PS50097">
    <property type="entry name" value="BTB"/>
    <property type="match status" value="1"/>
</dbReference>
<name>A0A8B9SSK2_ANAPL</name>
<dbReference type="Pfam" id="PF00096">
    <property type="entry name" value="zf-C2H2"/>
    <property type="match status" value="6"/>
</dbReference>
<dbReference type="SMART" id="SM00225">
    <property type="entry name" value="BTB"/>
    <property type="match status" value="1"/>
</dbReference>
<dbReference type="FunFam" id="3.30.160.60:FF:000816">
    <property type="entry name" value="myoneurin isoform X1"/>
    <property type="match status" value="1"/>
</dbReference>
<dbReference type="FunFam" id="3.30.710.10:FF:000051">
    <property type="entry name" value="myoneurin isoform X1"/>
    <property type="match status" value="1"/>
</dbReference>
<keyword evidence="3" id="KW-0677">Repeat</keyword>
<dbReference type="SMART" id="SM00355">
    <property type="entry name" value="ZnF_C2H2"/>
    <property type="match status" value="7"/>
</dbReference>
<dbReference type="PROSITE" id="PS50157">
    <property type="entry name" value="ZINC_FINGER_C2H2_2"/>
    <property type="match status" value="7"/>
</dbReference>
<evidence type="ECO:0000256" key="4">
    <source>
        <dbReference type="ARBA" id="ARBA00022771"/>
    </source>
</evidence>
<evidence type="ECO:0000256" key="1">
    <source>
        <dbReference type="ARBA" id="ARBA00004123"/>
    </source>
</evidence>
<dbReference type="Gene3D" id="3.30.710.10">
    <property type="entry name" value="Potassium Channel Kv1.1, Chain A"/>
    <property type="match status" value="1"/>
</dbReference>
<dbReference type="GO" id="GO:0008270">
    <property type="term" value="F:zinc ion binding"/>
    <property type="evidence" value="ECO:0007669"/>
    <property type="project" value="UniProtKB-KW"/>
</dbReference>
<keyword evidence="6" id="KW-0805">Transcription regulation</keyword>
<dbReference type="PANTHER" id="PTHR46105">
    <property type="entry name" value="AGAP004733-PA"/>
    <property type="match status" value="1"/>
</dbReference>
<keyword evidence="8" id="KW-0804">Transcription</keyword>
<dbReference type="InterPro" id="IPR013087">
    <property type="entry name" value="Znf_C2H2_type"/>
</dbReference>
<evidence type="ECO:0000256" key="2">
    <source>
        <dbReference type="ARBA" id="ARBA00022723"/>
    </source>
</evidence>
<reference evidence="15" key="2">
    <citation type="submission" date="2025-08" db="UniProtKB">
        <authorList>
            <consortium name="Ensembl"/>
        </authorList>
    </citation>
    <scope>IDENTIFICATION</scope>
</reference>
<evidence type="ECO:0000256" key="6">
    <source>
        <dbReference type="ARBA" id="ARBA00023015"/>
    </source>
</evidence>
<evidence type="ECO:0000259" key="14">
    <source>
        <dbReference type="PROSITE" id="PS50157"/>
    </source>
</evidence>
<organism evidence="15 16">
    <name type="scientific">Anas platyrhynchos</name>
    <name type="common">Mallard</name>
    <name type="synonym">Anas boschas</name>
    <dbReference type="NCBI Taxonomy" id="8839"/>
    <lineage>
        <taxon>Eukaryota</taxon>
        <taxon>Metazoa</taxon>
        <taxon>Chordata</taxon>
        <taxon>Craniata</taxon>
        <taxon>Vertebrata</taxon>
        <taxon>Euteleostomi</taxon>
        <taxon>Archelosauria</taxon>
        <taxon>Archosauria</taxon>
        <taxon>Dinosauria</taxon>
        <taxon>Saurischia</taxon>
        <taxon>Theropoda</taxon>
        <taxon>Coelurosauria</taxon>
        <taxon>Aves</taxon>
        <taxon>Neognathae</taxon>
        <taxon>Galloanserae</taxon>
        <taxon>Anseriformes</taxon>
        <taxon>Anatidae</taxon>
        <taxon>Anatinae</taxon>
        <taxon>Anas</taxon>
    </lineage>
</organism>
<evidence type="ECO:0000313" key="16">
    <source>
        <dbReference type="Proteomes" id="UP000694400"/>
    </source>
</evidence>
<feature type="domain" description="C2H2-type" evidence="14">
    <location>
        <begin position="460"/>
        <end position="488"/>
    </location>
</feature>
<evidence type="ECO:0000256" key="8">
    <source>
        <dbReference type="ARBA" id="ARBA00023163"/>
    </source>
</evidence>
<accession>A0A8B9SSK2</accession>
<dbReference type="PANTHER" id="PTHR46105:SF5">
    <property type="entry name" value="ZINC FINGER AND BTB DOMAIN-CONTAINING PROTEIN 44 ISOFORM X1"/>
    <property type="match status" value="1"/>
</dbReference>
<keyword evidence="7" id="KW-0238">DNA-binding</keyword>
<dbReference type="InterPro" id="IPR011333">
    <property type="entry name" value="SKP1/BTB/POZ_sf"/>
</dbReference>
<dbReference type="FunFam" id="3.30.160.60:FF:000030">
    <property type="entry name" value="Zinc finger protein 628"/>
    <property type="match status" value="1"/>
</dbReference>
<dbReference type="AlphaFoldDB" id="A0A8B9SSK2"/>
<keyword evidence="5" id="KW-0862">Zinc</keyword>
<keyword evidence="4 11" id="KW-0863">Zinc-finger</keyword>
<feature type="domain" description="C2H2-type" evidence="14">
    <location>
        <begin position="347"/>
        <end position="375"/>
    </location>
</feature>
<evidence type="ECO:0000256" key="10">
    <source>
        <dbReference type="ARBA" id="ARBA00074683"/>
    </source>
</evidence>
<feature type="domain" description="C2H2-type" evidence="14">
    <location>
        <begin position="432"/>
        <end position="459"/>
    </location>
</feature>
<dbReference type="CDD" id="cd18217">
    <property type="entry name" value="BTB_POZ_ZBTB31_myoneurin"/>
    <property type="match status" value="1"/>
</dbReference>
<dbReference type="SUPFAM" id="SSF57667">
    <property type="entry name" value="beta-beta-alpha zinc fingers"/>
    <property type="match status" value="4"/>
</dbReference>
<feature type="domain" description="BTB" evidence="13">
    <location>
        <begin position="24"/>
        <end position="89"/>
    </location>
</feature>
<dbReference type="InterPro" id="IPR036236">
    <property type="entry name" value="Znf_C2H2_sf"/>
</dbReference>
<dbReference type="FunFam" id="3.30.160.60:FF:000029">
    <property type="entry name" value="GLI family zinc finger 4"/>
    <property type="match status" value="1"/>
</dbReference>
<dbReference type="SUPFAM" id="SSF54695">
    <property type="entry name" value="POZ domain"/>
    <property type="match status" value="1"/>
</dbReference>
<feature type="domain" description="C2H2-type" evidence="14">
    <location>
        <begin position="376"/>
        <end position="403"/>
    </location>
</feature>
<feature type="region of interest" description="Disordered" evidence="12">
    <location>
        <begin position="156"/>
        <end position="191"/>
    </location>
</feature>
<reference evidence="15" key="1">
    <citation type="submission" date="2019-08" db="EMBL/GenBank/DDBJ databases">
        <title>Three high-quality genomes provides insights into domestication of ducks.</title>
        <authorList>
            <person name="Hou Z.C."/>
            <person name="Zhu F."/>
            <person name="Yin Z.T."/>
            <person name="Zhang F."/>
        </authorList>
    </citation>
    <scope>NUCLEOTIDE SEQUENCE [LARGE SCALE GENOMIC DNA]</scope>
</reference>
<feature type="domain" description="C2H2-type" evidence="14">
    <location>
        <begin position="291"/>
        <end position="318"/>
    </location>
</feature>
<proteinExistence type="predicted"/>
<keyword evidence="9" id="KW-0539">Nucleus</keyword>
<feature type="domain" description="C2H2-type" evidence="14">
    <location>
        <begin position="319"/>
        <end position="346"/>
    </location>
</feature>
<dbReference type="PROSITE" id="PS00028">
    <property type="entry name" value="ZINC_FINGER_C2H2_1"/>
    <property type="match status" value="7"/>
</dbReference>
<evidence type="ECO:0000256" key="9">
    <source>
        <dbReference type="ARBA" id="ARBA00023242"/>
    </source>
</evidence>
<dbReference type="GO" id="GO:0000981">
    <property type="term" value="F:DNA-binding transcription factor activity, RNA polymerase II-specific"/>
    <property type="evidence" value="ECO:0007669"/>
    <property type="project" value="TreeGrafter"/>
</dbReference>
<dbReference type="InterPro" id="IPR050457">
    <property type="entry name" value="ZnFinger_BTB_dom_contain"/>
</dbReference>
<evidence type="ECO:0000256" key="5">
    <source>
        <dbReference type="ARBA" id="ARBA00022833"/>
    </source>
</evidence>
<keyword evidence="2" id="KW-0479">Metal-binding</keyword>
<dbReference type="Gene3D" id="3.30.160.60">
    <property type="entry name" value="Classic Zinc Finger"/>
    <property type="match status" value="7"/>
</dbReference>
<comment type="subcellular location">
    <subcellularLocation>
        <location evidence="1">Nucleus</location>
    </subcellularLocation>
</comment>
<dbReference type="FunFam" id="3.30.160.60:FF:000472">
    <property type="entry name" value="myoneurin isoform X1"/>
    <property type="match status" value="1"/>
</dbReference>
<feature type="domain" description="C2H2-type" evidence="14">
    <location>
        <begin position="404"/>
        <end position="431"/>
    </location>
</feature>
<protein>
    <recommendedName>
        <fullName evidence="10">Myoneurin</fullName>
    </recommendedName>
</protein>
<dbReference type="GO" id="GO:0000978">
    <property type="term" value="F:RNA polymerase II cis-regulatory region sequence-specific DNA binding"/>
    <property type="evidence" value="ECO:0007669"/>
    <property type="project" value="TreeGrafter"/>
</dbReference>
<dbReference type="FunFam" id="3.30.160.60:FF:002586">
    <property type="entry name" value="Zinc finger protein 787"/>
    <property type="match status" value="1"/>
</dbReference>
<dbReference type="Pfam" id="PF00651">
    <property type="entry name" value="BTB"/>
    <property type="match status" value="1"/>
</dbReference>
<evidence type="ECO:0000256" key="3">
    <source>
        <dbReference type="ARBA" id="ARBA00022737"/>
    </source>
</evidence>
<dbReference type="GO" id="GO:0005634">
    <property type="term" value="C:nucleus"/>
    <property type="evidence" value="ECO:0007669"/>
    <property type="project" value="UniProtKB-SubCell"/>
</dbReference>
<dbReference type="FunFam" id="3.30.160.60:FF:000678">
    <property type="entry name" value="Myoneurin isoform X1"/>
    <property type="match status" value="1"/>
</dbReference>
<evidence type="ECO:0000256" key="11">
    <source>
        <dbReference type="PROSITE-ProRule" id="PRU00042"/>
    </source>
</evidence>
<evidence type="ECO:0000313" key="15">
    <source>
        <dbReference type="Ensembl" id="ENSAPLP00020010676.1"/>
    </source>
</evidence>
<dbReference type="InterPro" id="IPR000210">
    <property type="entry name" value="BTB/POZ_dom"/>
</dbReference>
<evidence type="ECO:0000259" key="13">
    <source>
        <dbReference type="PROSITE" id="PS50097"/>
    </source>
</evidence>
<sequence length="563" mass="63326">MQYAHHCEHLLERLNKQREAGFLCDCTVVIGEFQFKAHRNVLASFSEYFGAFYRDASDNNVVLDQTQVKADGFQKLLEFIYTGNLNLDSWNVKEIHQAADYLKVEEVVTKCKIKMEDFAFIANPSSTETSSITGNIEMNQQTCLLTLRDYNNREKADAPPAELVQPQAKKSALEKKSAQTKKRKKNFSSPKSNASIEMFLDANKLATQITEQAAQGSDNSELQLAAVVESETLAAQDILVQTIAAKQKRGKAQQNCALKEHCMSNIANEKNTYQLESSGEELDQKYSKAKPVCNTCGKVFSEASSLRRHMRIHKGVKPYVCQLCGKAFTQCNQLKTHVRTHTGEKPYKCELCDKGFAQKCQLVFHSRMHHGEEKPYKCDVCNLQFATSSNLKIHARKHSGEKPYVCDRCGQRFAQASTLTYHVRRHTGEKPYVCDTCGKAFAVSSSLITHSRKHTGERPFICEMCGNSYTDIKNLKKHKTKVHTGSETPPDSNTLDNSFNEQESIQNVKPSEMSLPLPLPIGTEDHQMLLPVTGSQSPSSETLLRSAVTGYSEPQFIFLQQLY</sequence>
<evidence type="ECO:0000256" key="7">
    <source>
        <dbReference type="ARBA" id="ARBA00023125"/>
    </source>
</evidence>
<dbReference type="FunFam" id="3.30.160.60:FF:000100">
    <property type="entry name" value="Zinc finger 45-like"/>
    <property type="match status" value="1"/>
</dbReference>
<reference evidence="15" key="3">
    <citation type="submission" date="2025-09" db="UniProtKB">
        <authorList>
            <consortium name="Ensembl"/>
        </authorList>
    </citation>
    <scope>IDENTIFICATION</scope>
</reference>
<dbReference type="Ensembl" id="ENSAPLT00020011506.1">
    <property type="protein sequence ID" value="ENSAPLP00020010676.1"/>
    <property type="gene ID" value="ENSAPLG00020007852.1"/>
</dbReference>
<evidence type="ECO:0000256" key="12">
    <source>
        <dbReference type="SAM" id="MobiDB-lite"/>
    </source>
</evidence>